<sequence length="834" mass="93372">MPRESPALLHIAELDIPEHFLPVDPLTDPCYRQSAEDEGGWCYKRSLVAELSTMLDLDEDVVVDMTMLRDRISQCERWEKALKDRLGQELNKRRDLLAKGDGIIEAATREVCLALAAAVNSRRPLRGLVEERVLSPSRTLALARRRHRLILVKRRLIEVSRVSQAYKAYRVASSITDSIHAALELHQLLDTGIELPSWMKKAGDNDLAHPSVLLASIRSTLCERLRPLAIVDDLSDVREGYVETLSGYWQLIMSYNDAVSTNINPAADMCSNFCNLVVTIARQCLLAATNRGGRDMDESAYTGRKAMPVTELCQLLDPQELAHFLHRLLEVFLTLIIRYDRLVEWHESFDGCNGIEDSQLIEFVNNLSAELTARRELILERVYEQLRLLLESLNCLISCPLRTVSDICGLIRVFNHASMAVGDVSGPAVEVLDRIVRSVVRDVSLRIWDEDLLPLAQRESWRLLESSDPLIPLPKSVRVLPAEAGDANVLSKPSIEAAIYDLSDLSGVSSMISPRWPMVTQATASRIGELLQLGVVHPPVHFDIIIAVTQVFELYLHTIFGLFVVRHPTFDEIVSGGHNIRADINDRHAIYEDHDKFIAYRHYSTLSRQFFKLRQLVAASGSRFHRLLLADVPPVQRFGLKERCSALHSCEGLLVSLRYHLDSIEIIEEMQERYVSEFLSTCSTMVCELRLVVLDDCAGSIVNKPLAAWTQRALRRFAATGIASSSGQSSSDEERKGVQDSNSNEADTLVSSLDTVLADARKGVDLSMLRLLAVCMYKRVAQQAGEITGLVRPVDTVVSEGLQEYHLYSSVTLSSPAAAQILVQHLCVISTTRR</sequence>
<dbReference type="EMBL" id="JABANM010028808">
    <property type="protein sequence ID" value="KAF4709086.1"/>
    <property type="molecule type" value="Genomic_DNA"/>
</dbReference>
<evidence type="ECO:0000256" key="1">
    <source>
        <dbReference type="SAM" id="MobiDB-lite"/>
    </source>
</evidence>
<dbReference type="GO" id="GO:0042147">
    <property type="term" value="P:retrograde transport, endosome to Golgi"/>
    <property type="evidence" value="ECO:0007669"/>
    <property type="project" value="InterPro"/>
</dbReference>
<accession>A0A7J6QND3</accession>
<name>A0A7J6QND3_PEROL</name>
<evidence type="ECO:0000313" key="3">
    <source>
        <dbReference type="Proteomes" id="UP000574390"/>
    </source>
</evidence>
<dbReference type="AlphaFoldDB" id="A0A7J6QND3"/>
<dbReference type="GO" id="GO:0032456">
    <property type="term" value="P:endocytic recycling"/>
    <property type="evidence" value="ECO:0007669"/>
    <property type="project" value="InterPro"/>
</dbReference>
<proteinExistence type="predicted"/>
<organism evidence="2 3">
    <name type="scientific">Perkinsus olseni</name>
    <name type="common">Perkinsus atlanticus</name>
    <dbReference type="NCBI Taxonomy" id="32597"/>
    <lineage>
        <taxon>Eukaryota</taxon>
        <taxon>Sar</taxon>
        <taxon>Alveolata</taxon>
        <taxon>Perkinsozoa</taxon>
        <taxon>Perkinsea</taxon>
        <taxon>Perkinsida</taxon>
        <taxon>Perkinsidae</taxon>
        <taxon>Perkinsus</taxon>
    </lineage>
</organism>
<comment type="caution">
    <text evidence="2">The sequence shown here is derived from an EMBL/GenBank/DDBJ whole genome shotgun (WGS) entry which is preliminary data.</text>
</comment>
<evidence type="ECO:0000313" key="2">
    <source>
        <dbReference type="EMBL" id="KAF4709086.1"/>
    </source>
</evidence>
<dbReference type="GO" id="GO:0000149">
    <property type="term" value="F:SNARE binding"/>
    <property type="evidence" value="ECO:0007669"/>
    <property type="project" value="TreeGrafter"/>
</dbReference>
<dbReference type="PANTHER" id="PTHR13258:SF0">
    <property type="entry name" value="SYNDETIN"/>
    <property type="match status" value="1"/>
</dbReference>
<protein>
    <submittedName>
        <fullName evidence="2">Uncharacterized protein</fullName>
    </submittedName>
</protein>
<gene>
    <name evidence="2" type="ORF">FOZ62_026316</name>
</gene>
<feature type="region of interest" description="Disordered" evidence="1">
    <location>
        <begin position="724"/>
        <end position="746"/>
    </location>
</feature>
<dbReference type="GO" id="GO:0005829">
    <property type="term" value="C:cytosol"/>
    <property type="evidence" value="ECO:0007669"/>
    <property type="project" value="GOC"/>
</dbReference>
<dbReference type="PANTHER" id="PTHR13258">
    <property type="entry name" value="SYNDETIN"/>
    <property type="match status" value="1"/>
</dbReference>
<dbReference type="InterPro" id="IPR040047">
    <property type="entry name" value="VPS50"/>
</dbReference>
<dbReference type="GO" id="GO:1990745">
    <property type="term" value="C:EARP complex"/>
    <property type="evidence" value="ECO:0007669"/>
    <property type="project" value="InterPro"/>
</dbReference>
<dbReference type="Proteomes" id="UP000574390">
    <property type="component" value="Unassembled WGS sequence"/>
</dbReference>
<reference evidence="2 3" key="1">
    <citation type="submission" date="2020-04" db="EMBL/GenBank/DDBJ databases">
        <title>Perkinsus olseni comparative genomics.</title>
        <authorList>
            <person name="Bogema D.R."/>
        </authorList>
    </citation>
    <scope>NUCLEOTIDE SEQUENCE [LARGE SCALE GENOMIC DNA]</scope>
    <source>
        <strain evidence="2">ATCC PRA-205</strain>
    </source>
</reference>